<evidence type="ECO:0000313" key="2">
    <source>
        <dbReference type="EMBL" id="KAA9331309.1"/>
    </source>
</evidence>
<keyword evidence="1" id="KW-0732">Signal</keyword>
<keyword evidence="3" id="KW-1185">Reference proteome</keyword>
<comment type="caution">
    <text evidence="2">The sequence shown here is derived from an EMBL/GenBank/DDBJ whole genome shotgun (WGS) entry which is preliminary data.</text>
</comment>
<dbReference type="Pfam" id="PF09982">
    <property type="entry name" value="LpxR"/>
    <property type="match status" value="1"/>
</dbReference>
<reference evidence="2 3" key="1">
    <citation type="submission" date="2019-09" db="EMBL/GenBank/DDBJ databases">
        <title>Genome sequence of Hymenobacter sp. M3.</title>
        <authorList>
            <person name="Srinivasan S."/>
        </authorList>
    </citation>
    <scope>NUCLEOTIDE SEQUENCE [LARGE SCALE GENOMIC DNA]</scope>
    <source>
        <strain evidence="2 3">M3</strain>
    </source>
</reference>
<feature type="chain" id="PRO_5041741044" evidence="1">
    <location>
        <begin position="29"/>
        <end position="335"/>
    </location>
</feature>
<proteinExistence type="predicted"/>
<name>A0AA88FFD4_9BACT</name>
<evidence type="ECO:0000313" key="3">
    <source>
        <dbReference type="Proteomes" id="UP000326380"/>
    </source>
</evidence>
<dbReference type="EMBL" id="VTWU01000005">
    <property type="protein sequence ID" value="KAA9331309.1"/>
    <property type="molecule type" value="Genomic_DNA"/>
</dbReference>
<organism evidence="2 3">
    <name type="scientific">Hymenobacter busanensis</name>
    <dbReference type="NCBI Taxonomy" id="2607656"/>
    <lineage>
        <taxon>Bacteria</taxon>
        <taxon>Pseudomonadati</taxon>
        <taxon>Bacteroidota</taxon>
        <taxon>Cytophagia</taxon>
        <taxon>Cytophagales</taxon>
        <taxon>Hymenobacteraceae</taxon>
        <taxon>Hymenobacter</taxon>
    </lineage>
</organism>
<feature type="signal peptide" evidence="1">
    <location>
        <begin position="1"/>
        <end position="28"/>
    </location>
</feature>
<accession>A0AA88FFD4</accession>
<protein>
    <submittedName>
        <fullName evidence="2">Lipid A deacylase LpxR family protein</fullName>
    </submittedName>
</protein>
<dbReference type="Proteomes" id="UP000326380">
    <property type="component" value="Unassembled WGS sequence"/>
</dbReference>
<evidence type="ECO:0000256" key="1">
    <source>
        <dbReference type="SAM" id="SignalP"/>
    </source>
</evidence>
<dbReference type="InterPro" id="IPR018707">
    <property type="entry name" value="LpxR"/>
</dbReference>
<sequence length="335" mass="36715">MYGFTSGAMGMRCLLLFGSLLQLAQAHAQSGPNDSAAVSPDRLIGYSFANDAYFRTDYYFTQGMTLNVVHPGLRHSPVNRVLLRPRAGSTSYFGVRLRYDGFTPLRIQDPFIRVGDRPYASYIYAALYRMANNPSRRQRLTSAVNLGFIGPAAGAKGFQTTLHEWLGAPTPRGWDYQVQNDVVLGYQLGAEKQLAAVGRLAELIGTADASLGTLYTYASAGGLLRVGKLNPYFQNLGLTSRTNRARLRKFQLYAQARTEARLIGYDATLQGGLLNRHNSYTLSANQVKRGVLRSSAGLVVAYGGVSVETSAAFVSPEFDGARRHKWVQFGLEAAF</sequence>
<dbReference type="InterPro" id="IPR037107">
    <property type="entry name" value="Put_OMP_sf"/>
</dbReference>
<gene>
    <name evidence="2" type="ORF">F0P96_13740</name>
</gene>
<dbReference type="AlphaFoldDB" id="A0AA88FFD4"/>
<dbReference type="Gene3D" id="2.40.128.140">
    <property type="entry name" value="Outer membrane protein"/>
    <property type="match status" value="1"/>
</dbReference>